<dbReference type="OrthoDB" id="9785203at2"/>
<accession>A0A5R9F1R2</accession>
<dbReference type="InterPro" id="IPR036250">
    <property type="entry name" value="AcylCo_DH-like_C"/>
</dbReference>
<dbReference type="RefSeq" id="WP_138126016.1">
    <property type="nucleotide sequence ID" value="NZ_SWLG01000006.1"/>
</dbReference>
<dbReference type="InterPro" id="IPR037069">
    <property type="entry name" value="AcylCoA_DH/ox_N_sf"/>
</dbReference>
<dbReference type="InterPro" id="IPR006091">
    <property type="entry name" value="Acyl-CoA_Oxase/DH_mid-dom"/>
</dbReference>
<dbReference type="CDD" id="cd00567">
    <property type="entry name" value="ACAD"/>
    <property type="match status" value="1"/>
</dbReference>
<organism evidence="10 11">
    <name type="scientific">Exobacillus caeni</name>
    <dbReference type="NCBI Taxonomy" id="2574798"/>
    <lineage>
        <taxon>Bacteria</taxon>
        <taxon>Bacillati</taxon>
        <taxon>Bacillota</taxon>
        <taxon>Bacilli</taxon>
        <taxon>Bacillales</taxon>
        <taxon>Guptibacillaceae</taxon>
        <taxon>Exobacillus</taxon>
    </lineage>
</organism>
<keyword evidence="4 6" id="KW-0274">FAD</keyword>
<evidence type="ECO:0000259" key="9">
    <source>
        <dbReference type="Pfam" id="PF02771"/>
    </source>
</evidence>
<comment type="caution">
    <text evidence="10">The sequence shown here is derived from an EMBL/GenBank/DDBJ whole genome shotgun (WGS) entry which is preliminary data.</text>
</comment>
<dbReference type="Pfam" id="PF02771">
    <property type="entry name" value="Acyl-CoA_dh_N"/>
    <property type="match status" value="1"/>
</dbReference>
<evidence type="ECO:0000259" key="7">
    <source>
        <dbReference type="Pfam" id="PF00441"/>
    </source>
</evidence>
<reference evidence="10 11" key="1">
    <citation type="submission" date="2019-04" db="EMBL/GenBank/DDBJ databases">
        <title>Bacillus caeni sp. nov., a bacterium isolated from mangrove sediment.</title>
        <authorList>
            <person name="Huang H."/>
            <person name="Mo K."/>
            <person name="Hu Y."/>
        </authorList>
    </citation>
    <scope>NUCLEOTIDE SEQUENCE [LARGE SCALE GENOMIC DNA]</scope>
    <source>
        <strain evidence="10 11">HB172195</strain>
    </source>
</reference>
<keyword evidence="5 6" id="KW-0560">Oxidoreductase</keyword>
<dbReference type="Gene3D" id="1.20.140.10">
    <property type="entry name" value="Butyryl-CoA Dehydrogenase, subunit A, domain 3"/>
    <property type="match status" value="1"/>
</dbReference>
<keyword evidence="11" id="KW-1185">Reference proteome</keyword>
<evidence type="ECO:0000256" key="2">
    <source>
        <dbReference type="ARBA" id="ARBA00009347"/>
    </source>
</evidence>
<dbReference type="InterPro" id="IPR013786">
    <property type="entry name" value="AcylCoA_DH/ox_N"/>
</dbReference>
<evidence type="ECO:0000313" key="10">
    <source>
        <dbReference type="EMBL" id="TLS37517.1"/>
    </source>
</evidence>
<evidence type="ECO:0000256" key="6">
    <source>
        <dbReference type="RuleBase" id="RU362125"/>
    </source>
</evidence>
<gene>
    <name evidence="10" type="ORF">FCL54_10260</name>
</gene>
<dbReference type="Gene3D" id="1.10.540.10">
    <property type="entry name" value="Acyl-CoA dehydrogenase/oxidase, N-terminal domain"/>
    <property type="match status" value="1"/>
</dbReference>
<dbReference type="Proteomes" id="UP000308230">
    <property type="component" value="Unassembled WGS sequence"/>
</dbReference>
<dbReference type="SUPFAM" id="SSF56645">
    <property type="entry name" value="Acyl-CoA dehydrogenase NM domain-like"/>
    <property type="match status" value="1"/>
</dbReference>
<evidence type="ECO:0000256" key="4">
    <source>
        <dbReference type="ARBA" id="ARBA00022827"/>
    </source>
</evidence>
<dbReference type="SUPFAM" id="SSF47203">
    <property type="entry name" value="Acyl-CoA dehydrogenase C-terminal domain-like"/>
    <property type="match status" value="1"/>
</dbReference>
<dbReference type="GO" id="GO:0050660">
    <property type="term" value="F:flavin adenine dinucleotide binding"/>
    <property type="evidence" value="ECO:0007669"/>
    <property type="project" value="InterPro"/>
</dbReference>
<dbReference type="FunFam" id="2.40.110.10:FF:000020">
    <property type="entry name" value="Putative acyl-CoA dehydrogenase YdbM"/>
    <property type="match status" value="1"/>
</dbReference>
<feature type="domain" description="Acyl-CoA dehydrogenase/oxidase N-terminal" evidence="9">
    <location>
        <begin position="20"/>
        <end position="100"/>
    </location>
</feature>
<protein>
    <submittedName>
        <fullName evidence="10">Acyl-CoA dehydrogenase</fullName>
    </submittedName>
</protein>
<name>A0A5R9F1R2_9BACL</name>
<dbReference type="Pfam" id="PF00441">
    <property type="entry name" value="Acyl-CoA_dh_1"/>
    <property type="match status" value="1"/>
</dbReference>
<dbReference type="PIRSF" id="PIRSF016578">
    <property type="entry name" value="HsaA"/>
    <property type="match status" value="1"/>
</dbReference>
<evidence type="ECO:0000256" key="5">
    <source>
        <dbReference type="ARBA" id="ARBA00023002"/>
    </source>
</evidence>
<dbReference type="PANTHER" id="PTHR43884:SF25">
    <property type="entry name" value="ACYL-COA DEHYDROGENASE YDBM-RELATED"/>
    <property type="match status" value="1"/>
</dbReference>
<evidence type="ECO:0000256" key="1">
    <source>
        <dbReference type="ARBA" id="ARBA00001974"/>
    </source>
</evidence>
<dbReference type="GO" id="GO:0003995">
    <property type="term" value="F:acyl-CoA dehydrogenase activity"/>
    <property type="evidence" value="ECO:0007669"/>
    <property type="project" value="TreeGrafter"/>
</dbReference>
<evidence type="ECO:0000256" key="3">
    <source>
        <dbReference type="ARBA" id="ARBA00022630"/>
    </source>
</evidence>
<comment type="similarity">
    <text evidence="2 6">Belongs to the acyl-CoA dehydrogenase family.</text>
</comment>
<proteinExistence type="inferred from homology"/>
<dbReference type="EMBL" id="SWLG01000006">
    <property type="protein sequence ID" value="TLS37517.1"/>
    <property type="molecule type" value="Genomic_DNA"/>
</dbReference>
<comment type="cofactor">
    <cofactor evidence="1 6">
        <name>FAD</name>
        <dbReference type="ChEBI" id="CHEBI:57692"/>
    </cofactor>
</comment>
<dbReference type="InterPro" id="IPR009100">
    <property type="entry name" value="AcylCoA_DH/oxidase_NM_dom_sf"/>
</dbReference>
<keyword evidence="3 6" id="KW-0285">Flavoprotein</keyword>
<dbReference type="PANTHER" id="PTHR43884">
    <property type="entry name" value="ACYL-COA DEHYDROGENASE"/>
    <property type="match status" value="1"/>
</dbReference>
<dbReference type="InterPro" id="IPR009075">
    <property type="entry name" value="AcylCo_DH/oxidase_C"/>
</dbReference>
<dbReference type="Pfam" id="PF02770">
    <property type="entry name" value="Acyl-CoA_dh_M"/>
    <property type="match status" value="1"/>
</dbReference>
<dbReference type="AlphaFoldDB" id="A0A5R9F1R2"/>
<feature type="domain" description="Acyl-CoA oxidase/dehydrogenase middle" evidence="8">
    <location>
        <begin position="129"/>
        <end position="221"/>
    </location>
</feature>
<sequence length="388" mass="43575">MNDLYQSFIKNERQQQLFSLAENLSKKIKERAKEADRNAAFSFENLQDLKESGYVSLTLPNEYGGEGISLYEFLLLQEKLAEGDGSTALAIGWHLGIVMELRDERLWDESVFKNIAGEISKNKKVLNRASTEPATGSPTRGGVPETSAVKDGRSYILNGRKTFTTMAPALDYFIVTAFMEETDSVGSFLIKKEDPGVHIDPTWNTIGMRGTSSDDLLLKDVRVPKERLVELKNAGGKKSAKGWLLHIPACYSGIAIAARNEAVRFAKNYQPNSLDTPIAEVPHIQQKIGEMEIELLKARHLMYSIAERWDQQPHQQEHMGPELAAVKLVVTNAAYRVVDLSMRIAGGRSLSKEYPFERYYRDVRAGLHNPPMDDITIQMLAKRAIENE</sequence>
<feature type="domain" description="Acyl-CoA dehydrogenase/oxidase C-terminal" evidence="7">
    <location>
        <begin position="250"/>
        <end position="365"/>
    </location>
</feature>
<evidence type="ECO:0000259" key="8">
    <source>
        <dbReference type="Pfam" id="PF02770"/>
    </source>
</evidence>
<dbReference type="Gene3D" id="2.40.110.10">
    <property type="entry name" value="Butyryl-CoA Dehydrogenase, subunit A, domain 2"/>
    <property type="match status" value="1"/>
</dbReference>
<dbReference type="InterPro" id="IPR046373">
    <property type="entry name" value="Acyl-CoA_Oxase/DH_mid-dom_sf"/>
</dbReference>
<evidence type="ECO:0000313" key="11">
    <source>
        <dbReference type="Proteomes" id="UP000308230"/>
    </source>
</evidence>